<evidence type="ECO:0000313" key="8">
    <source>
        <dbReference type="EMBL" id="EYU16283.1"/>
    </source>
</evidence>
<dbReference type="Gene3D" id="3.90.1150.10">
    <property type="entry name" value="Aspartate Aminotransferase, domain 1"/>
    <property type="match status" value="1"/>
</dbReference>
<dbReference type="EMBL" id="JFGV01000012">
    <property type="protein sequence ID" value="EYU16283.1"/>
    <property type="molecule type" value="Genomic_DNA"/>
</dbReference>
<dbReference type="NCBIfam" id="TIGR02407">
    <property type="entry name" value="ectoine_ectB"/>
    <property type="match status" value="1"/>
</dbReference>
<dbReference type="AlphaFoldDB" id="A0A022PMS6"/>
<evidence type="ECO:0000313" key="9">
    <source>
        <dbReference type="Proteomes" id="UP000023464"/>
    </source>
</evidence>
<dbReference type="Gene3D" id="3.40.640.10">
    <property type="entry name" value="Type I PLP-dependent aspartate aminotransferase-like (Major domain)"/>
    <property type="match status" value="1"/>
</dbReference>
<dbReference type="InterPro" id="IPR005814">
    <property type="entry name" value="Aminotrans_3"/>
</dbReference>
<dbReference type="PIRSF" id="PIRSF000521">
    <property type="entry name" value="Transaminase_4ab_Lys_Orn"/>
    <property type="match status" value="1"/>
</dbReference>
<reference evidence="8 9" key="1">
    <citation type="submission" date="2014-03" db="EMBL/GenBank/DDBJ databases">
        <title>Draft Genome of Photorhabdus luminescens BA1, an Egyptian Isolate.</title>
        <authorList>
            <person name="Ghazal S."/>
            <person name="Hurst S.G.IV."/>
            <person name="Morris K."/>
            <person name="Thomas K."/>
            <person name="Tisa L.S."/>
        </authorList>
    </citation>
    <scope>NUCLEOTIDE SEQUENCE [LARGE SCALE GENOMIC DNA]</scope>
    <source>
        <strain evidence="8 9">BA1</strain>
    </source>
</reference>
<dbReference type="PATRIC" id="fig|1393736.3.peg.1130"/>
<protein>
    <recommendedName>
        <fullName evidence="7">Diaminobutyrate--2-oxoglutarate transaminase</fullName>
        <ecNumber evidence="7">2.6.1.76</ecNumber>
    </recommendedName>
    <alternativeName>
        <fullName evidence="7">DABA aminotransferase</fullName>
    </alternativeName>
</protein>
<dbReference type="EC" id="2.6.1.76" evidence="7"/>
<comment type="pathway">
    <text evidence="7">Amine and polyamine biosynthesis; ectoine biosynthesis; L-ectoine from L-aspartate 4-semialdehyde: step 1/3.</text>
</comment>
<evidence type="ECO:0000256" key="6">
    <source>
        <dbReference type="RuleBase" id="RU003560"/>
    </source>
</evidence>
<dbReference type="GO" id="GO:0045303">
    <property type="term" value="F:diaminobutyrate-2-oxoglutarate transaminase activity"/>
    <property type="evidence" value="ECO:0007669"/>
    <property type="project" value="UniProtKB-EC"/>
</dbReference>
<dbReference type="Pfam" id="PF00202">
    <property type="entry name" value="Aminotran_3"/>
    <property type="match status" value="1"/>
</dbReference>
<sequence length="437" mass="49182">MEELITQQDDYQIFEQYESEVRSYCRNFHKVFHRASGSYLYDQNGSPYLDFLSCAGALNYGHNHHALKQAIFQYINEDGIQGALDLHTKAKKDFITAFQENILVPRGLTYKLQFTSPTGTSVVESAIKLARKVTQRCRVVAFTNGFHGMTGTSLSLTGNKDNRQTVMDAYVERLPFDLYFSGLDSLELFRKLLEDRSSGYELPAAVIVETVQGEGGINVASKEWLCKLRALTLEKEILLIIDDVQAGCGRTGYFFSFEYADIQPDMVCLSKSLSGYGYPLSLLLMEGHLDIWSPGEDNGTFRGNTLAMVTATAAIHNFWSDSRLSEKIMDDEVYIATHLGQIQNVFPYLIKRIKGRGMMYGLEFFDPGVARKVARISFENNLIIERCGSEDQVLKLLPPLTIERKDLDAGIQTLMNAIKEVSKVKTGSVWNVKNIIA</sequence>
<proteinExistence type="inferred from homology"/>
<comment type="similarity">
    <text evidence="2 6">Belongs to the class-III pyridoxal-phosphate-dependent aminotransferase family.</text>
</comment>
<dbReference type="InterPro" id="IPR049704">
    <property type="entry name" value="Aminotrans_3_PPA_site"/>
</dbReference>
<comment type="cofactor">
    <cofactor evidence="1 7">
        <name>pyridoxal 5'-phosphate</name>
        <dbReference type="ChEBI" id="CHEBI:597326"/>
    </cofactor>
</comment>
<accession>A0A022PMS6</accession>
<organism evidence="8 9">
    <name type="scientific">Photorhabdus aegyptia</name>
    <dbReference type="NCBI Taxonomy" id="2805098"/>
    <lineage>
        <taxon>Bacteria</taxon>
        <taxon>Pseudomonadati</taxon>
        <taxon>Pseudomonadota</taxon>
        <taxon>Gammaproteobacteria</taxon>
        <taxon>Enterobacterales</taxon>
        <taxon>Morganellaceae</taxon>
        <taxon>Photorhabdus</taxon>
    </lineage>
</organism>
<dbReference type="UniPathway" id="UPA00067">
    <property type="reaction ID" value="UER00121"/>
</dbReference>
<comment type="catalytic activity">
    <reaction evidence="7">
        <text>L-2,4-diaminobutanoate + 2-oxoglutarate = L-aspartate 4-semialdehyde + L-glutamate</text>
        <dbReference type="Rhea" id="RHEA:11160"/>
        <dbReference type="ChEBI" id="CHEBI:16810"/>
        <dbReference type="ChEBI" id="CHEBI:29985"/>
        <dbReference type="ChEBI" id="CHEBI:58761"/>
        <dbReference type="ChEBI" id="CHEBI:537519"/>
        <dbReference type="EC" id="2.6.1.76"/>
    </reaction>
</comment>
<evidence type="ECO:0000256" key="1">
    <source>
        <dbReference type="ARBA" id="ARBA00001933"/>
    </source>
</evidence>
<dbReference type="NCBIfam" id="TIGR00709">
    <property type="entry name" value="dat"/>
    <property type="match status" value="1"/>
</dbReference>
<evidence type="ECO:0000256" key="5">
    <source>
        <dbReference type="ARBA" id="ARBA00022898"/>
    </source>
</evidence>
<dbReference type="SUPFAM" id="SSF53383">
    <property type="entry name" value="PLP-dependent transferases"/>
    <property type="match status" value="1"/>
</dbReference>
<dbReference type="InterPro" id="IPR015422">
    <property type="entry name" value="PyrdxlP-dep_Trfase_small"/>
</dbReference>
<dbReference type="Proteomes" id="UP000023464">
    <property type="component" value="Unassembled WGS sequence"/>
</dbReference>
<evidence type="ECO:0000256" key="7">
    <source>
        <dbReference type="RuleBase" id="RU365034"/>
    </source>
</evidence>
<dbReference type="RefSeq" id="WP_036776852.1">
    <property type="nucleotide sequence ID" value="NZ_CAWLTM010000103.1"/>
</dbReference>
<dbReference type="CDD" id="cd00610">
    <property type="entry name" value="OAT_like"/>
    <property type="match status" value="1"/>
</dbReference>
<dbReference type="InterPro" id="IPR015424">
    <property type="entry name" value="PyrdxlP-dep_Trfase"/>
</dbReference>
<evidence type="ECO:0000256" key="2">
    <source>
        <dbReference type="ARBA" id="ARBA00008954"/>
    </source>
</evidence>
<dbReference type="NCBIfam" id="NF006733">
    <property type="entry name" value="PRK09264.1"/>
    <property type="match status" value="1"/>
</dbReference>
<dbReference type="InterPro" id="IPR012773">
    <property type="entry name" value="Ectoine_EctB"/>
</dbReference>
<dbReference type="GO" id="GO:0019491">
    <property type="term" value="P:ectoine biosynthetic process"/>
    <property type="evidence" value="ECO:0007669"/>
    <property type="project" value="UniProtKB-UniPathway"/>
</dbReference>
<keyword evidence="9" id="KW-1185">Reference proteome</keyword>
<dbReference type="PROSITE" id="PS00600">
    <property type="entry name" value="AA_TRANSFER_CLASS_3"/>
    <property type="match status" value="1"/>
</dbReference>
<dbReference type="GO" id="GO:0030170">
    <property type="term" value="F:pyridoxal phosphate binding"/>
    <property type="evidence" value="ECO:0007669"/>
    <property type="project" value="InterPro"/>
</dbReference>
<evidence type="ECO:0000256" key="4">
    <source>
        <dbReference type="ARBA" id="ARBA00022679"/>
    </source>
</evidence>
<dbReference type="PANTHER" id="PTHR43552">
    <property type="entry name" value="DIAMINOBUTYRATE--2-OXOGLUTARATE AMINOTRANSFERASE"/>
    <property type="match status" value="1"/>
</dbReference>
<keyword evidence="4 7" id="KW-0808">Transferase</keyword>
<name>A0A022PMS6_9GAMM</name>
<dbReference type="InterPro" id="IPR004637">
    <property type="entry name" value="Dat"/>
</dbReference>
<dbReference type="PANTHER" id="PTHR43552:SF2">
    <property type="entry name" value="DIAMINOBUTYRATE--2-OXOGLUTARATE TRANSAMINASE"/>
    <property type="match status" value="1"/>
</dbReference>
<keyword evidence="3 7" id="KW-0032">Aminotransferase</keyword>
<comment type="function">
    <text evidence="7">Catalyzes reversively the conversion of L-aspartate beta-semialdehyde (ASA) to L-2,4-diaminobutyrate (DABA) by transamination with L-glutamate.</text>
</comment>
<evidence type="ECO:0000256" key="3">
    <source>
        <dbReference type="ARBA" id="ARBA00022576"/>
    </source>
</evidence>
<comment type="caution">
    <text evidence="8">The sequence shown here is derived from an EMBL/GenBank/DDBJ whole genome shotgun (WGS) entry which is preliminary data.</text>
</comment>
<dbReference type="GO" id="GO:0047307">
    <property type="term" value="F:diaminobutyrate-pyruvate transaminase activity"/>
    <property type="evidence" value="ECO:0007669"/>
    <property type="project" value="InterPro"/>
</dbReference>
<gene>
    <name evidence="8" type="ORF">BA1DRAFT_01107</name>
</gene>
<dbReference type="InterPro" id="IPR015421">
    <property type="entry name" value="PyrdxlP-dep_Trfase_major"/>
</dbReference>
<keyword evidence="5 6" id="KW-0663">Pyridoxal phosphate</keyword>